<dbReference type="AlphaFoldDB" id="A0ABD1UEM0"/>
<dbReference type="PANTHER" id="PTHR31089:SF75">
    <property type="entry name" value="CYCLIC DOF FACTOR 2"/>
    <property type="match status" value="1"/>
</dbReference>
<evidence type="ECO:0000313" key="10">
    <source>
        <dbReference type="EMBL" id="KAL2523483.1"/>
    </source>
</evidence>
<keyword evidence="3" id="KW-0862">Zinc</keyword>
<feature type="compositionally biased region" description="Basic and acidic residues" evidence="8">
    <location>
        <begin position="128"/>
        <end position="137"/>
    </location>
</feature>
<keyword evidence="6" id="KW-0804">Transcription</keyword>
<dbReference type="InterPro" id="IPR045174">
    <property type="entry name" value="Dof"/>
</dbReference>
<keyword evidence="5" id="KW-0238">DNA-binding</keyword>
<sequence length="137" mass="15515">MSICRNLVFGEAADHDDVVESAPSEKSNEDSSQDSPSDDCSLRLDLSRLTIKVEEDRPCFFFRWGQEAEAATPSEQPSFEVLQCDSPNTKFCYYNNYNLSHSRHFCKSCRKTKQSKPKYNTSLVADGPSERKSSSLK</sequence>
<organism evidence="10 11">
    <name type="scientific">Forsythia ovata</name>
    <dbReference type="NCBI Taxonomy" id="205694"/>
    <lineage>
        <taxon>Eukaryota</taxon>
        <taxon>Viridiplantae</taxon>
        <taxon>Streptophyta</taxon>
        <taxon>Embryophyta</taxon>
        <taxon>Tracheophyta</taxon>
        <taxon>Spermatophyta</taxon>
        <taxon>Magnoliopsida</taxon>
        <taxon>eudicotyledons</taxon>
        <taxon>Gunneridae</taxon>
        <taxon>Pentapetalae</taxon>
        <taxon>asterids</taxon>
        <taxon>lamiids</taxon>
        <taxon>Lamiales</taxon>
        <taxon>Oleaceae</taxon>
        <taxon>Forsythieae</taxon>
        <taxon>Forsythia</taxon>
    </lineage>
</organism>
<dbReference type="EMBL" id="JBFOLJ010000007">
    <property type="protein sequence ID" value="KAL2523483.1"/>
    <property type="molecule type" value="Genomic_DNA"/>
</dbReference>
<dbReference type="PANTHER" id="PTHR31089">
    <property type="entry name" value="CYCLIC DOF FACTOR 2"/>
    <property type="match status" value="1"/>
</dbReference>
<evidence type="ECO:0000259" key="9">
    <source>
        <dbReference type="Pfam" id="PF02701"/>
    </source>
</evidence>
<keyword evidence="1" id="KW-0479">Metal-binding</keyword>
<proteinExistence type="predicted"/>
<dbReference type="GO" id="GO:0008270">
    <property type="term" value="F:zinc ion binding"/>
    <property type="evidence" value="ECO:0007669"/>
    <property type="project" value="UniProtKB-KW"/>
</dbReference>
<dbReference type="Pfam" id="PF02701">
    <property type="entry name" value="Zn_ribbon_Dof"/>
    <property type="match status" value="1"/>
</dbReference>
<dbReference type="InterPro" id="IPR003851">
    <property type="entry name" value="Znf_Dof"/>
</dbReference>
<evidence type="ECO:0000256" key="4">
    <source>
        <dbReference type="ARBA" id="ARBA00023015"/>
    </source>
</evidence>
<evidence type="ECO:0000256" key="5">
    <source>
        <dbReference type="ARBA" id="ARBA00023125"/>
    </source>
</evidence>
<keyword evidence="11" id="KW-1185">Reference proteome</keyword>
<feature type="region of interest" description="Disordered" evidence="8">
    <location>
        <begin position="112"/>
        <end position="137"/>
    </location>
</feature>
<feature type="region of interest" description="Disordered" evidence="8">
    <location>
        <begin position="15"/>
        <end position="40"/>
    </location>
</feature>
<protein>
    <submittedName>
        <fullName evidence="10">Dof zinc finger protein DOF3.1-like</fullName>
    </submittedName>
</protein>
<name>A0ABD1UEM0_9LAMI</name>
<keyword evidence="2" id="KW-0863">Zinc-finger</keyword>
<evidence type="ECO:0000256" key="1">
    <source>
        <dbReference type="ARBA" id="ARBA00022723"/>
    </source>
</evidence>
<evidence type="ECO:0000256" key="3">
    <source>
        <dbReference type="ARBA" id="ARBA00022833"/>
    </source>
</evidence>
<evidence type="ECO:0000256" key="7">
    <source>
        <dbReference type="ARBA" id="ARBA00023242"/>
    </source>
</evidence>
<dbReference type="GO" id="GO:0003677">
    <property type="term" value="F:DNA binding"/>
    <property type="evidence" value="ECO:0007669"/>
    <property type="project" value="UniProtKB-KW"/>
</dbReference>
<accession>A0ABD1UEM0</accession>
<evidence type="ECO:0000313" key="11">
    <source>
        <dbReference type="Proteomes" id="UP001604277"/>
    </source>
</evidence>
<keyword evidence="7" id="KW-0539">Nucleus</keyword>
<evidence type="ECO:0000256" key="8">
    <source>
        <dbReference type="SAM" id="MobiDB-lite"/>
    </source>
</evidence>
<reference evidence="11" key="1">
    <citation type="submission" date="2024-07" db="EMBL/GenBank/DDBJ databases">
        <title>Two chromosome-level genome assemblies of Korean endemic species Abeliophyllum distichum and Forsythia ovata (Oleaceae).</title>
        <authorList>
            <person name="Jang H."/>
        </authorList>
    </citation>
    <scope>NUCLEOTIDE SEQUENCE [LARGE SCALE GENOMIC DNA]</scope>
</reference>
<comment type="caution">
    <text evidence="10">The sequence shown here is derived from an EMBL/GenBank/DDBJ whole genome shotgun (WGS) entry which is preliminary data.</text>
</comment>
<feature type="domain" description="Dof-type" evidence="9">
    <location>
        <begin position="83"/>
        <end position="112"/>
    </location>
</feature>
<evidence type="ECO:0000256" key="2">
    <source>
        <dbReference type="ARBA" id="ARBA00022771"/>
    </source>
</evidence>
<keyword evidence="4" id="KW-0805">Transcription regulation</keyword>
<gene>
    <name evidence="10" type="ORF">Fot_27406</name>
</gene>
<dbReference type="Proteomes" id="UP001604277">
    <property type="component" value="Unassembled WGS sequence"/>
</dbReference>
<evidence type="ECO:0000256" key="6">
    <source>
        <dbReference type="ARBA" id="ARBA00023163"/>
    </source>
</evidence>